<evidence type="ECO:0000259" key="9">
    <source>
        <dbReference type="Pfam" id="PF01699"/>
    </source>
</evidence>
<reference evidence="10" key="2">
    <citation type="journal article" date="2023" name="IMA Fungus">
        <title>Comparative genomic study of the Penicillium genus elucidates a diverse pangenome and 15 lateral gene transfer events.</title>
        <authorList>
            <person name="Petersen C."/>
            <person name="Sorensen T."/>
            <person name="Nielsen M.R."/>
            <person name="Sondergaard T.E."/>
            <person name="Sorensen J.L."/>
            <person name="Fitzpatrick D.A."/>
            <person name="Frisvad J.C."/>
            <person name="Nielsen K.L."/>
        </authorList>
    </citation>
    <scope>NUCLEOTIDE SEQUENCE</scope>
    <source>
        <strain evidence="10">IBT 19713</strain>
    </source>
</reference>
<accession>A0A9W9PHN9</accession>
<name>A0A9W9PHN9_9EURO</name>
<dbReference type="AlphaFoldDB" id="A0A9W9PHN9"/>
<feature type="transmembrane region" description="Helical" evidence="8">
    <location>
        <begin position="903"/>
        <end position="928"/>
    </location>
</feature>
<evidence type="ECO:0000256" key="5">
    <source>
        <dbReference type="ARBA" id="ARBA00022989"/>
    </source>
</evidence>
<comment type="subcellular location">
    <subcellularLocation>
        <location evidence="1">Membrane</location>
        <topology evidence="1">Multi-pass membrane protein</topology>
    </subcellularLocation>
</comment>
<feature type="transmembrane region" description="Helical" evidence="8">
    <location>
        <begin position="838"/>
        <end position="862"/>
    </location>
</feature>
<organism evidence="10 11">
    <name type="scientific">Penicillium chermesinum</name>
    <dbReference type="NCBI Taxonomy" id="63820"/>
    <lineage>
        <taxon>Eukaryota</taxon>
        <taxon>Fungi</taxon>
        <taxon>Dikarya</taxon>
        <taxon>Ascomycota</taxon>
        <taxon>Pezizomycotina</taxon>
        <taxon>Eurotiomycetes</taxon>
        <taxon>Eurotiomycetidae</taxon>
        <taxon>Eurotiales</taxon>
        <taxon>Aspergillaceae</taxon>
        <taxon>Penicillium</taxon>
    </lineage>
</organism>
<evidence type="ECO:0000256" key="8">
    <source>
        <dbReference type="SAM" id="Phobius"/>
    </source>
</evidence>
<dbReference type="EMBL" id="JAPQKS010000002">
    <property type="protein sequence ID" value="KAJ5247040.1"/>
    <property type="molecule type" value="Genomic_DNA"/>
</dbReference>
<evidence type="ECO:0000256" key="1">
    <source>
        <dbReference type="ARBA" id="ARBA00004141"/>
    </source>
</evidence>
<dbReference type="GO" id="GO:0016020">
    <property type="term" value="C:membrane"/>
    <property type="evidence" value="ECO:0007669"/>
    <property type="project" value="UniProtKB-SubCell"/>
</dbReference>
<feature type="transmembrane region" description="Helical" evidence="8">
    <location>
        <begin position="137"/>
        <end position="156"/>
    </location>
</feature>
<evidence type="ECO:0000256" key="2">
    <source>
        <dbReference type="ARBA" id="ARBA00008170"/>
    </source>
</evidence>
<feature type="transmembrane region" description="Helical" evidence="8">
    <location>
        <begin position="961"/>
        <end position="985"/>
    </location>
</feature>
<evidence type="ECO:0000256" key="3">
    <source>
        <dbReference type="ARBA" id="ARBA00022448"/>
    </source>
</evidence>
<dbReference type="Gene3D" id="1.20.1420.30">
    <property type="entry name" value="NCX, central ion-binding region"/>
    <property type="match status" value="2"/>
</dbReference>
<keyword evidence="4 8" id="KW-0812">Transmembrane</keyword>
<feature type="compositionally biased region" description="Polar residues" evidence="7">
    <location>
        <begin position="490"/>
        <end position="511"/>
    </location>
</feature>
<feature type="compositionally biased region" description="Polar residues" evidence="7">
    <location>
        <begin position="388"/>
        <end position="412"/>
    </location>
</feature>
<feature type="transmembrane region" description="Helical" evidence="8">
    <location>
        <begin position="784"/>
        <end position="805"/>
    </location>
</feature>
<dbReference type="InterPro" id="IPR004837">
    <property type="entry name" value="NaCa_Exmemb"/>
</dbReference>
<feature type="region of interest" description="Disordered" evidence="7">
    <location>
        <begin position="664"/>
        <end position="712"/>
    </location>
</feature>
<dbReference type="RefSeq" id="XP_058334461.1">
    <property type="nucleotide sequence ID" value="XM_058471320.1"/>
</dbReference>
<feature type="region of interest" description="Disordered" evidence="7">
    <location>
        <begin position="382"/>
        <end position="583"/>
    </location>
</feature>
<dbReference type="PANTHER" id="PTHR12266">
    <property type="entry name" value="NA+/CA2+ K+ INDEPENDENT EXCHANGER"/>
    <property type="match status" value="1"/>
</dbReference>
<evidence type="ECO:0000313" key="11">
    <source>
        <dbReference type="Proteomes" id="UP001150941"/>
    </source>
</evidence>
<dbReference type="GO" id="GO:0006874">
    <property type="term" value="P:intracellular calcium ion homeostasis"/>
    <property type="evidence" value="ECO:0007669"/>
    <property type="project" value="TreeGrafter"/>
</dbReference>
<proteinExistence type="inferred from homology"/>
<feature type="transmembrane region" description="Helical" evidence="8">
    <location>
        <begin position="20"/>
        <end position="40"/>
    </location>
</feature>
<evidence type="ECO:0000256" key="4">
    <source>
        <dbReference type="ARBA" id="ARBA00022692"/>
    </source>
</evidence>
<evidence type="ECO:0000313" key="10">
    <source>
        <dbReference type="EMBL" id="KAJ5247040.1"/>
    </source>
</evidence>
<feature type="transmembrane region" description="Helical" evidence="8">
    <location>
        <begin position="238"/>
        <end position="259"/>
    </location>
</feature>
<dbReference type="GeneID" id="83198623"/>
<comment type="similarity">
    <text evidence="2">Belongs to the Ca(2+):cation antiporter (CaCA) (TC 2.A.19) family.</text>
</comment>
<reference evidence="10" key="1">
    <citation type="submission" date="2022-11" db="EMBL/GenBank/DDBJ databases">
        <authorList>
            <person name="Petersen C."/>
        </authorList>
    </citation>
    <scope>NUCLEOTIDE SEQUENCE</scope>
    <source>
        <strain evidence="10">IBT 19713</strain>
    </source>
</reference>
<keyword evidence="3" id="KW-0813">Transport</keyword>
<feature type="domain" description="Sodium/calcium exchanger membrane region" evidence="9">
    <location>
        <begin position="113"/>
        <end position="252"/>
    </location>
</feature>
<evidence type="ECO:0000256" key="6">
    <source>
        <dbReference type="ARBA" id="ARBA00023136"/>
    </source>
</evidence>
<dbReference type="GO" id="GO:0008324">
    <property type="term" value="F:monoatomic cation transmembrane transporter activity"/>
    <property type="evidence" value="ECO:0007669"/>
    <property type="project" value="TreeGrafter"/>
</dbReference>
<keyword evidence="5 8" id="KW-1133">Transmembrane helix</keyword>
<keyword evidence="11" id="KW-1185">Reference proteome</keyword>
<dbReference type="Pfam" id="PF01699">
    <property type="entry name" value="Na_Ca_ex"/>
    <property type="match status" value="2"/>
</dbReference>
<feature type="transmembrane region" description="Helical" evidence="8">
    <location>
        <begin position="754"/>
        <end position="772"/>
    </location>
</feature>
<dbReference type="Proteomes" id="UP001150941">
    <property type="component" value="Unassembled WGS sequence"/>
</dbReference>
<feature type="compositionally biased region" description="Polar residues" evidence="7">
    <location>
        <begin position="541"/>
        <end position="550"/>
    </location>
</feature>
<dbReference type="PANTHER" id="PTHR12266:SF0">
    <property type="entry name" value="MITOCHONDRIAL SODIUM_CALCIUM EXCHANGER PROTEIN"/>
    <property type="match status" value="1"/>
</dbReference>
<feature type="compositionally biased region" description="Low complexity" evidence="7">
    <location>
        <begin position="564"/>
        <end position="583"/>
    </location>
</feature>
<feature type="compositionally biased region" description="Low complexity" evidence="7">
    <location>
        <begin position="430"/>
        <end position="441"/>
    </location>
</feature>
<feature type="transmembrane region" description="Helical" evidence="8">
    <location>
        <begin position="991"/>
        <end position="1009"/>
    </location>
</feature>
<dbReference type="InterPro" id="IPR051359">
    <property type="entry name" value="CaCA_antiporter"/>
</dbReference>
<dbReference type="InterPro" id="IPR044880">
    <property type="entry name" value="NCX_ion-bd_dom_sf"/>
</dbReference>
<feature type="domain" description="Sodium/calcium exchanger membrane region" evidence="9">
    <location>
        <begin position="840"/>
        <end position="1004"/>
    </location>
</feature>
<feature type="compositionally biased region" description="Polar residues" evidence="7">
    <location>
        <begin position="518"/>
        <end position="531"/>
    </location>
</feature>
<feature type="transmembrane region" description="Helical" evidence="8">
    <location>
        <begin position="106"/>
        <end position="125"/>
    </location>
</feature>
<feature type="transmembrane region" description="Helical" evidence="8">
    <location>
        <begin position="176"/>
        <end position="201"/>
    </location>
</feature>
<protein>
    <submittedName>
        <fullName evidence="10">Sodium/calcium exchanger membrane region</fullName>
    </submittedName>
</protein>
<sequence>MNSFATILQPAARKGPRYSIRPFCATIIVLTVLTTLSWVLHTRNGRIVAGATNSLLTKRENEPQCRLVRNAEDQCTFVRENCPDHEDGLISYLQLYYCSLADAKPFAFIILILWLSLLFSTIGIAASDFLCIDLSTLASILGLSESLTGVTFLAFGNGSPDVFSTFAAMRSNSGSLAIGELIGAASFITSVVAGSMALVRPFKVARRSFVRDVGYFIVAVSFSMVLLADGHLHAWESAAMVGLYVFYVVMVVGWHWFLVRRRRKYERDLAARTHFHIPDNQELEVGPPVEDDDPGVASESRSLLLGASTDDFDVLERADGMAAWKQDEEEDDETRNRYLAEIRDNMHVRRPPNHSRRNTMNPIRPSLVGALEFQSVLHSLEKARSTSHKPTISLSSYSDDGNNNQPFDTRSIASHPRASRPATDDRLTPSSAASRTRAVSANDAERLKLDTTLLGMRSEQAPRLTVSRPSNEGGKGLALPRIDTDVMLTASPSSSEFPSANLSPVAPQTPNLLAPPGSFNSPNYNTGTTHGRSPAAVSPKGTWNSMQTGPESPAVPFPSYVDEPSGPSSRPPSSRLPNPASLPSEALLFHDGLDDIDHDKAAFRNPFKRLWPYSIFPPPHQVGRTLFPTLAGWKSKGFIGRSIGIVAAPSVFFLTLTIPVVEPQNSESAEPDPIPSVVIEQPDDEGHNAPPVRLPADSPVITPQGPEQEHDYQLSLPHPHRGESTRPRWDSELPALVPEVSDDSCLPAKDWNRWLVGIQLFTGPFFFVLIAWTAVDEDNDPLNLLLPSLLSLLFSLVCLSFLIISTRHRPWHQRRNLDHDSQTSERPIRFLSTSWRSFLSLLGFLVAISWIATIATEVVSVLKTIGVILNISDSLLGLTVFAVGNSLGDLVADITVARLGYPVMALSACFGGPMLNILLGIGLGGLYMSLNGGKGRGRDEMLSGLAVSAERAAYKITISKVLVISGATLLMVLVGLLIVVPLNHWKMDRTIGYGLIVVWCLSTVGNVIAELTS</sequence>
<comment type="caution">
    <text evidence="10">The sequence shown here is derived from an EMBL/GenBank/DDBJ whole genome shotgun (WGS) entry which is preliminary data.</text>
</comment>
<evidence type="ECO:0000256" key="7">
    <source>
        <dbReference type="SAM" id="MobiDB-lite"/>
    </source>
</evidence>
<feature type="transmembrane region" description="Helical" evidence="8">
    <location>
        <begin position="213"/>
        <end position="232"/>
    </location>
</feature>
<gene>
    <name evidence="10" type="ORF">N7468_002023</name>
</gene>
<dbReference type="OrthoDB" id="407410at2759"/>
<keyword evidence="6 8" id="KW-0472">Membrane</keyword>